<dbReference type="Proteomes" id="UP000000445">
    <property type="component" value="Chromosome"/>
</dbReference>
<dbReference type="RefSeq" id="WP_015919455.1">
    <property type="nucleotide sequence ID" value="NC_011978.1"/>
</dbReference>
<dbReference type="PANTHER" id="PTHR33434:SF4">
    <property type="entry name" value="PHOSPHATASE PROTEIN"/>
    <property type="match status" value="1"/>
</dbReference>
<dbReference type="InterPro" id="IPR036117">
    <property type="entry name" value="DhaL_dom_sf"/>
</dbReference>
<protein>
    <submittedName>
        <fullName evidence="2">Dak phosphatase</fullName>
    </submittedName>
</protein>
<gene>
    <name evidence="2" type="ordered locus">CTN_0962</name>
</gene>
<dbReference type="NCBIfam" id="TIGR03599">
    <property type="entry name" value="YloV"/>
    <property type="match status" value="1"/>
</dbReference>
<dbReference type="InterPro" id="IPR048394">
    <property type="entry name" value="FakA-like_M"/>
</dbReference>
<dbReference type="GO" id="GO:0004371">
    <property type="term" value="F:glycerone kinase activity"/>
    <property type="evidence" value="ECO:0007669"/>
    <property type="project" value="InterPro"/>
</dbReference>
<dbReference type="Gene3D" id="1.25.40.340">
    <property type="match status" value="1"/>
</dbReference>
<dbReference type="InterPro" id="IPR004007">
    <property type="entry name" value="DhaL_dom"/>
</dbReference>
<sequence length="528" mass="59413">MKKITGRFLKTIIKKATENLLKHKDEINALNVFPVPDGDTGSNMCSTMLEACKYIDNLKSDDLSEVWKAIKEGALMGARGNSGVILSQILRGLADASPENYITPGDFIKMISNARKVAYSAVMRPVEGTMLTVVRELDEKLKGRSFETFEELFDQIVEMIKDTVNRTPSMLSKLREAGVVDAGAKGLYYLFEGMRDAIKGDIEVNLEQVEQASVEDLKRMALEEITNQYCTEVAVRRKRVFEKSELESFLNEIGDSVVLVEQDDIFRLHVHTNHPGQVLEKVLDFGEIIKVKVDNMKLQHEHIISAQVEKEIGVVAVSPGKGISEILKSLGVDEIVPGGQTMNPSFADLKAAVDKTHAKVVFLFPNNANVLLTAKQVAESVDDKRVIVVQTSHVQECVAAMVEYDPDEDPEELKRRFEEAINQCVPISITRAVRDSRYGKRRIRKGEYLVFVRKELLAHGFNLVKALKDVLEKENAREKEILTVFLGDNYRKAELEKIQNLIGEEFPNLDLEIHEGGQPHYPFLMLLQ</sequence>
<dbReference type="Pfam" id="PF02734">
    <property type="entry name" value="Dak2"/>
    <property type="match status" value="1"/>
</dbReference>
<dbReference type="EMBL" id="CP000916">
    <property type="protein sequence ID" value="ACM23138.1"/>
    <property type="molecule type" value="Genomic_DNA"/>
</dbReference>
<proteinExistence type="predicted"/>
<dbReference type="Pfam" id="PF21645">
    <property type="entry name" value="FakA-like_M"/>
    <property type="match status" value="1"/>
</dbReference>
<dbReference type="InterPro" id="IPR033470">
    <property type="entry name" value="FakA-like_C"/>
</dbReference>
<dbReference type="InterPro" id="IPR050270">
    <property type="entry name" value="DegV_domain_contain"/>
</dbReference>
<evidence type="ECO:0000313" key="2">
    <source>
        <dbReference type="EMBL" id="ACM23138.1"/>
    </source>
</evidence>
<dbReference type="eggNOG" id="COG1461">
    <property type="taxonomic scope" value="Bacteria"/>
</dbReference>
<dbReference type="KEGG" id="tna:CTN_0962"/>
<reference evidence="2 3" key="1">
    <citation type="journal article" date="2009" name="Biosci. Biotechnol. Biochem.">
        <title>WeGAS: a web-based microbial genome annotation system.</title>
        <authorList>
            <person name="Lee D."/>
            <person name="Seo H."/>
            <person name="Park C."/>
            <person name="Park K."/>
        </authorList>
    </citation>
    <scope>NUCLEOTIDE SEQUENCE [LARGE SCALE GENOMIC DNA]</scope>
    <source>
        <strain evidence="3">ATCC 49049 / DSM 4359 / NBRC 107923 / NS-E</strain>
    </source>
</reference>
<keyword evidence="3" id="KW-1185">Reference proteome</keyword>
<dbReference type="PROSITE" id="PS51480">
    <property type="entry name" value="DHAL"/>
    <property type="match status" value="1"/>
</dbReference>
<feature type="domain" description="DhaL" evidence="1">
    <location>
        <begin position="7"/>
        <end position="196"/>
    </location>
</feature>
<dbReference type="STRING" id="309803.CTN_0962"/>
<dbReference type="HOGENOM" id="CLU_017496_1_0_0"/>
<dbReference type="SMART" id="SM01121">
    <property type="entry name" value="Dak1_2"/>
    <property type="match status" value="1"/>
</dbReference>
<accession>B9K855</accession>
<dbReference type="GO" id="GO:0006071">
    <property type="term" value="P:glycerol metabolic process"/>
    <property type="evidence" value="ECO:0007669"/>
    <property type="project" value="InterPro"/>
</dbReference>
<dbReference type="PANTHER" id="PTHR33434">
    <property type="entry name" value="DEGV DOMAIN-CONTAINING PROTEIN DR_1986-RELATED"/>
    <property type="match status" value="1"/>
</dbReference>
<dbReference type="SUPFAM" id="SSF101473">
    <property type="entry name" value="DhaL-like"/>
    <property type="match status" value="1"/>
</dbReference>
<name>B9K855_THENN</name>
<dbReference type="AlphaFoldDB" id="B9K855"/>
<evidence type="ECO:0000259" key="1">
    <source>
        <dbReference type="PROSITE" id="PS51480"/>
    </source>
</evidence>
<dbReference type="InterPro" id="IPR019986">
    <property type="entry name" value="YloV-like"/>
</dbReference>
<organism evidence="2 3">
    <name type="scientific">Thermotoga neapolitana (strain ATCC 49049 / DSM 4359 / NBRC 107923 / NS-E)</name>
    <dbReference type="NCBI Taxonomy" id="309803"/>
    <lineage>
        <taxon>Bacteria</taxon>
        <taxon>Thermotogati</taxon>
        <taxon>Thermotogota</taxon>
        <taxon>Thermotogae</taxon>
        <taxon>Thermotogales</taxon>
        <taxon>Thermotogaceae</taxon>
        <taxon>Thermotoga</taxon>
    </lineage>
</organism>
<dbReference type="SMART" id="SM01120">
    <property type="entry name" value="Dak2"/>
    <property type="match status" value="1"/>
</dbReference>
<evidence type="ECO:0000313" key="3">
    <source>
        <dbReference type="Proteomes" id="UP000000445"/>
    </source>
</evidence>
<dbReference type="Pfam" id="PF13684">
    <property type="entry name" value="FakA-like_C"/>
    <property type="match status" value="1"/>
</dbReference>